<dbReference type="VEuPathDB" id="FungiDB:VP01_8949g1"/>
<keyword evidence="2" id="KW-1185">Reference proteome</keyword>
<gene>
    <name evidence="1" type="ORF">VP01_8949g1</name>
</gene>
<evidence type="ECO:0000313" key="1">
    <source>
        <dbReference type="EMBL" id="KNZ44667.1"/>
    </source>
</evidence>
<dbReference type="AlphaFoldDB" id="A0A0L6U8P1"/>
<accession>A0A0L6U8P1</accession>
<sequence length="98" mass="10862">LSIINRVILLIVNLGHEALDSLKGPAPSIEAYANYQVIAPPTVLRSERQQAGKKEYLTGCAKLQEILENTFRVHPCPPCHYCFGTQGDARGMLKEKAR</sequence>
<name>A0A0L6U8P1_9BASI</name>
<organism evidence="1 2">
    <name type="scientific">Puccinia sorghi</name>
    <dbReference type="NCBI Taxonomy" id="27349"/>
    <lineage>
        <taxon>Eukaryota</taxon>
        <taxon>Fungi</taxon>
        <taxon>Dikarya</taxon>
        <taxon>Basidiomycota</taxon>
        <taxon>Pucciniomycotina</taxon>
        <taxon>Pucciniomycetes</taxon>
        <taxon>Pucciniales</taxon>
        <taxon>Pucciniaceae</taxon>
        <taxon>Puccinia</taxon>
    </lineage>
</organism>
<comment type="caution">
    <text evidence="1">The sequence shown here is derived from an EMBL/GenBank/DDBJ whole genome shotgun (WGS) entry which is preliminary data.</text>
</comment>
<evidence type="ECO:0000313" key="2">
    <source>
        <dbReference type="Proteomes" id="UP000037035"/>
    </source>
</evidence>
<protein>
    <submittedName>
        <fullName evidence="1">Uncharacterized protein</fullName>
    </submittedName>
</protein>
<feature type="non-terminal residue" evidence="1">
    <location>
        <position position="1"/>
    </location>
</feature>
<reference evidence="1 2" key="1">
    <citation type="submission" date="2015-08" db="EMBL/GenBank/DDBJ databases">
        <title>Next Generation Sequencing and Analysis of the Genome of Puccinia sorghi L Schw, the Causal Agent of Maize Common Rust.</title>
        <authorList>
            <person name="Rochi L."/>
            <person name="Burguener G."/>
            <person name="Darino M."/>
            <person name="Turjanski A."/>
            <person name="Kreff E."/>
            <person name="Dieguez M.J."/>
            <person name="Sacco F."/>
        </authorList>
    </citation>
    <scope>NUCLEOTIDE SEQUENCE [LARGE SCALE GENOMIC DNA]</scope>
    <source>
        <strain evidence="1 2">RO10H11247</strain>
    </source>
</reference>
<dbReference type="Proteomes" id="UP000037035">
    <property type="component" value="Unassembled WGS sequence"/>
</dbReference>
<proteinExistence type="predicted"/>
<dbReference type="EMBL" id="LAVV01014547">
    <property type="protein sequence ID" value="KNZ44667.1"/>
    <property type="molecule type" value="Genomic_DNA"/>
</dbReference>